<comment type="caution">
    <text evidence="2">The sequence shown here is derived from an EMBL/GenBank/DDBJ whole genome shotgun (WGS) entry which is preliminary data.</text>
</comment>
<evidence type="ECO:0000313" key="2">
    <source>
        <dbReference type="EMBL" id="KAK7109009.1"/>
    </source>
</evidence>
<dbReference type="EMBL" id="JBAMIC010000003">
    <property type="protein sequence ID" value="KAK7109009.1"/>
    <property type="molecule type" value="Genomic_DNA"/>
</dbReference>
<sequence>MPPNHTQLTMNHCEVPHGPMNHKDISPPSSPRVCGHSFEESWSKPVDSLETMKDAGYDSLSSLSSTSSDEEDQQDSFSRNVSDASFNVSIAKETVCQMGIPEHLVQQVIENQRLDCGREFTTTMELFLAADEIAQSPEKQAQLARKLYLAEELLEKEKRAKEVVPPKNGHCCVSPESARLSAEMPRVAAPTKVMDKCQLKDRVRLLARENQKLKDRKLCRACKKVELATSGITFLPCGHFITCEKCSEMFDDCLACGKNIMGTVRTFLS</sequence>
<dbReference type="Gene3D" id="3.30.40.10">
    <property type="entry name" value="Zinc/RING finger domain, C3HC4 (zinc finger)"/>
    <property type="match status" value="1"/>
</dbReference>
<dbReference type="AlphaFoldDB" id="A0AAN9GIE4"/>
<protein>
    <recommendedName>
        <fullName evidence="4">RING-type domain-containing protein</fullName>
    </recommendedName>
</protein>
<dbReference type="Proteomes" id="UP001374579">
    <property type="component" value="Unassembled WGS sequence"/>
</dbReference>
<gene>
    <name evidence="2" type="ORF">V1264_013128</name>
</gene>
<accession>A0AAN9GIE4</accession>
<name>A0AAN9GIE4_9CAEN</name>
<organism evidence="2 3">
    <name type="scientific">Littorina saxatilis</name>
    <dbReference type="NCBI Taxonomy" id="31220"/>
    <lineage>
        <taxon>Eukaryota</taxon>
        <taxon>Metazoa</taxon>
        <taxon>Spiralia</taxon>
        <taxon>Lophotrochozoa</taxon>
        <taxon>Mollusca</taxon>
        <taxon>Gastropoda</taxon>
        <taxon>Caenogastropoda</taxon>
        <taxon>Littorinimorpha</taxon>
        <taxon>Littorinoidea</taxon>
        <taxon>Littorinidae</taxon>
        <taxon>Littorina</taxon>
    </lineage>
</organism>
<evidence type="ECO:0008006" key="4">
    <source>
        <dbReference type="Google" id="ProtNLM"/>
    </source>
</evidence>
<feature type="compositionally biased region" description="Polar residues" evidence="1">
    <location>
        <begin position="1"/>
        <end position="10"/>
    </location>
</feature>
<dbReference type="Gene3D" id="1.10.8.10">
    <property type="entry name" value="DNA helicase RuvA subunit, C-terminal domain"/>
    <property type="match status" value="1"/>
</dbReference>
<keyword evidence="3" id="KW-1185">Reference proteome</keyword>
<feature type="region of interest" description="Disordered" evidence="1">
    <location>
        <begin position="60"/>
        <end position="80"/>
    </location>
</feature>
<proteinExistence type="predicted"/>
<evidence type="ECO:0000256" key="1">
    <source>
        <dbReference type="SAM" id="MobiDB-lite"/>
    </source>
</evidence>
<evidence type="ECO:0000313" key="3">
    <source>
        <dbReference type="Proteomes" id="UP001374579"/>
    </source>
</evidence>
<feature type="region of interest" description="Disordered" evidence="1">
    <location>
        <begin position="1"/>
        <end position="38"/>
    </location>
</feature>
<dbReference type="Pfam" id="PF13920">
    <property type="entry name" value="zf-C3HC4_3"/>
    <property type="match status" value="1"/>
</dbReference>
<reference evidence="2 3" key="1">
    <citation type="submission" date="2024-02" db="EMBL/GenBank/DDBJ databases">
        <title>Chromosome-scale genome assembly of the rough periwinkle Littorina saxatilis.</title>
        <authorList>
            <person name="De Jode A."/>
            <person name="Faria R."/>
            <person name="Formenti G."/>
            <person name="Sims Y."/>
            <person name="Smith T.P."/>
            <person name="Tracey A."/>
            <person name="Wood J.M.D."/>
            <person name="Zagrodzka Z.B."/>
            <person name="Johannesson K."/>
            <person name="Butlin R.K."/>
            <person name="Leder E.H."/>
        </authorList>
    </citation>
    <scope>NUCLEOTIDE SEQUENCE [LARGE SCALE GENOMIC DNA]</scope>
    <source>
        <strain evidence="2">Snail1</strain>
        <tissue evidence="2">Muscle</tissue>
    </source>
</reference>
<dbReference type="InterPro" id="IPR013083">
    <property type="entry name" value="Znf_RING/FYVE/PHD"/>
</dbReference>